<keyword evidence="4" id="KW-1185">Reference proteome</keyword>
<accession>A0ABS9XK35</accession>
<evidence type="ECO:0000313" key="4">
    <source>
        <dbReference type="Proteomes" id="UP001165270"/>
    </source>
</evidence>
<dbReference type="Pfam" id="PF13416">
    <property type="entry name" value="SBP_bac_8"/>
    <property type="match status" value="1"/>
</dbReference>
<dbReference type="PROSITE" id="PS51257">
    <property type="entry name" value="PROKAR_LIPOPROTEIN"/>
    <property type="match status" value="1"/>
</dbReference>
<feature type="signal peptide" evidence="2">
    <location>
        <begin position="1"/>
        <end position="24"/>
    </location>
</feature>
<keyword evidence="1 2" id="KW-0732">Signal</keyword>
<dbReference type="SUPFAM" id="SSF53850">
    <property type="entry name" value="Periplasmic binding protein-like II"/>
    <property type="match status" value="1"/>
</dbReference>
<dbReference type="Proteomes" id="UP001165270">
    <property type="component" value="Unassembled WGS sequence"/>
</dbReference>
<sequence length="369" mass="39798">MSTRNTTLAVAVLLVAAVTTGCGGAVTTASNAKASGVYTQIAGLPKDQQRAKAQELAKKEGSTLSLYTSMTADIATPVADAFEKKYGIHVNVFRGNSETVLQRAMQEAQAGKAGADAVETNFLEMTALSDNKILADFNGSALDKVEPTGKFKNWTASRFNVFQPAWNTDLIKPGQEPHSWEDLALPKYKGKVTLEVSDSDWFENVTKYWLDHGKSQAEVDTLWKKIAANAKVAKGHTTMMQFLTAGQTPMEAMNYTYITDRAAEKGAPVTHLPKSGKSSIPAFGRPNGVGMIKDAQHPAAAWLFYDWLLTDGQKELVKLGLTPSTKVSGDKSLTGITLVPFDVKGLSKDDGSWDKKYDALLRGVASVGK</sequence>
<reference evidence="3" key="1">
    <citation type="submission" date="2022-03" db="EMBL/GenBank/DDBJ databases">
        <title>Streptomyces 7R015 and 7R016 isolated from Barleria lupulina in Thailand.</title>
        <authorList>
            <person name="Kanchanasin P."/>
            <person name="Phongsopitanun W."/>
            <person name="Tanasupawat S."/>
        </authorList>
    </citation>
    <scope>NUCLEOTIDE SEQUENCE</scope>
    <source>
        <strain evidence="3">7R016</strain>
    </source>
</reference>
<evidence type="ECO:0000313" key="3">
    <source>
        <dbReference type="EMBL" id="MCI3242447.1"/>
    </source>
</evidence>
<comment type="caution">
    <text evidence="3">The sequence shown here is derived from an EMBL/GenBank/DDBJ whole genome shotgun (WGS) entry which is preliminary data.</text>
</comment>
<dbReference type="RefSeq" id="WP_242710955.1">
    <property type="nucleotide sequence ID" value="NZ_JALDAX010000008.1"/>
</dbReference>
<dbReference type="Gene3D" id="3.40.190.10">
    <property type="entry name" value="Periplasmic binding protein-like II"/>
    <property type="match status" value="2"/>
</dbReference>
<dbReference type="EMBL" id="JALDAX010000008">
    <property type="protein sequence ID" value="MCI3242447.1"/>
    <property type="molecule type" value="Genomic_DNA"/>
</dbReference>
<gene>
    <name evidence="3" type="ORF">MQN93_22230</name>
</gene>
<feature type="chain" id="PRO_5047055644" evidence="2">
    <location>
        <begin position="25"/>
        <end position="369"/>
    </location>
</feature>
<proteinExistence type="predicted"/>
<name>A0ABS9XK35_9ACTN</name>
<organism evidence="3 4">
    <name type="scientific">Streptomyces spinosisporus</name>
    <dbReference type="NCBI Taxonomy" id="2927582"/>
    <lineage>
        <taxon>Bacteria</taxon>
        <taxon>Bacillati</taxon>
        <taxon>Actinomycetota</taxon>
        <taxon>Actinomycetes</taxon>
        <taxon>Kitasatosporales</taxon>
        <taxon>Streptomycetaceae</taxon>
        <taxon>Streptomyces</taxon>
    </lineage>
</organism>
<evidence type="ECO:0000256" key="1">
    <source>
        <dbReference type="ARBA" id="ARBA00022729"/>
    </source>
</evidence>
<protein>
    <submittedName>
        <fullName evidence="3">Extracellular solute-binding protein</fullName>
    </submittedName>
</protein>
<dbReference type="InterPro" id="IPR006059">
    <property type="entry name" value="SBP"/>
</dbReference>
<evidence type="ECO:0000256" key="2">
    <source>
        <dbReference type="SAM" id="SignalP"/>
    </source>
</evidence>
<dbReference type="PANTHER" id="PTHR30006">
    <property type="entry name" value="THIAMINE-BINDING PERIPLASMIC PROTEIN-RELATED"/>
    <property type="match status" value="1"/>
</dbReference>